<proteinExistence type="predicted"/>
<name>A0A6M3Y458_9ZZZZ</name>
<protein>
    <submittedName>
        <fullName evidence="2">Uncharacterized protein</fullName>
    </submittedName>
</protein>
<accession>A0A6M3Y458</accession>
<dbReference type="EMBL" id="MT141578">
    <property type="protein sequence ID" value="QJA67959.1"/>
    <property type="molecule type" value="Genomic_DNA"/>
</dbReference>
<gene>
    <name evidence="2" type="ORF">MM415A00131_0035</name>
    <name evidence="1" type="ORF">MM415B00138_0009</name>
</gene>
<reference evidence="2" key="1">
    <citation type="submission" date="2020-03" db="EMBL/GenBank/DDBJ databases">
        <title>The deep terrestrial virosphere.</title>
        <authorList>
            <person name="Holmfeldt K."/>
            <person name="Nilsson E."/>
            <person name="Simone D."/>
            <person name="Lopez-Fernandez M."/>
            <person name="Wu X."/>
            <person name="de Brujin I."/>
            <person name="Lundin D."/>
            <person name="Andersson A."/>
            <person name="Bertilsson S."/>
            <person name="Dopson M."/>
        </authorList>
    </citation>
    <scope>NUCLEOTIDE SEQUENCE</scope>
    <source>
        <strain evidence="2">MM415A00131</strain>
        <strain evidence="1">MM415B00138</strain>
    </source>
</reference>
<dbReference type="AlphaFoldDB" id="A0A6M3Y458"/>
<dbReference type="EMBL" id="MT145193">
    <property type="protein sequence ID" value="QJI05017.1"/>
    <property type="molecule type" value="Genomic_DNA"/>
</dbReference>
<sequence length="82" mass="9575">MALRIRKDGRVLCAAMHLKEPGDTYIDDTLHYEMSAVHKALVTEEHEQHQHRGEWWWAGNVPTGIIIAPYYLKPKENNYENS</sequence>
<organism evidence="2">
    <name type="scientific">viral metagenome</name>
    <dbReference type="NCBI Taxonomy" id="1070528"/>
    <lineage>
        <taxon>unclassified sequences</taxon>
        <taxon>metagenomes</taxon>
        <taxon>organismal metagenomes</taxon>
    </lineage>
</organism>
<evidence type="ECO:0000313" key="1">
    <source>
        <dbReference type="EMBL" id="QJA67959.1"/>
    </source>
</evidence>
<evidence type="ECO:0000313" key="2">
    <source>
        <dbReference type="EMBL" id="QJI05017.1"/>
    </source>
</evidence>